<name>A0A1D8GD14_9FIRM</name>
<dbReference type="HAMAP" id="MF_00283">
    <property type="entry name" value="Phe_tRNA_synth_beta1"/>
    <property type="match status" value="1"/>
</dbReference>
<protein>
    <recommendedName>
        <fullName evidence="15">Phenylalanine--tRNA ligase beta subunit</fullName>
        <ecNumber evidence="15">6.1.1.20</ecNumber>
    </recommendedName>
    <alternativeName>
        <fullName evidence="15">Phenylalanyl-tRNA synthetase beta subunit</fullName>
        <shortName evidence="15">PheRS</shortName>
    </alternativeName>
</protein>
<evidence type="ECO:0000256" key="5">
    <source>
        <dbReference type="ARBA" id="ARBA00022555"/>
    </source>
</evidence>
<proteinExistence type="inferred from homology"/>
<dbReference type="NCBIfam" id="TIGR00472">
    <property type="entry name" value="pheT_bact"/>
    <property type="match status" value="1"/>
</dbReference>
<dbReference type="STRING" id="1424294.Gferi_04060"/>
<dbReference type="SMART" id="SM00873">
    <property type="entry name" value="B3_4"/>
    <property type="match status" value="1"/>
</dbReference>
<feature type="binding site" evidence="15">
    <location>
        <position position="461"/>
    </location>
    <ligand>
        <name>Mg(2+)</name>
        <dbReference type="ChEBI" id="CHEBI:18420"/>
        <note>shared with alpha subunit</note>
    </ligand>
</feature>
<evidence type="ECO:0000256" key="11">
    <source>
        <dbReference type="ARBA" id="ARBA00022884"/>
    </source>
</evidence>
<keyword evidence="10 15" id="KW-0460">Magnesium</keyword>
<dbReference type="SUPFAM" id="SSF55681">
    <property type="entry name" value="Class II aaRS and biotin synthetases"/>
    <property type="match status" value="1"/>
</dbReference>
<evidence type="ECO:0000256" key="9">
    <source>
        <dbReference type="ARBA" id="ARBA00022840"/>
    </source>
</evidence>
<keyword evidence="6 15" id="KW-0436">Ligase</keyword>
<evidence type="ECO:0000256" key="1">
    <source>
        <dbReference type="ARBA" id="ARBA00004496"/>
    </source>
</evidence>
<dbReference type="Pfam" id="PF03147">
    <property type="entry name" value="FDX-ACB"/>
    <property type="match status" value="1"/>
</dbReference>
<dbReference type="OrthoDB" id="9805455at2"/>
<dbReference type="GO" id="GO:0016740">
    <property type="term" value="F:transferase activity"/>
    <property type="evidence" value="ECO:0007669"/>
    <property type="project" value="UniProtKB-ARBA"/>
</dbReference>
<dbReference type="GO" id="GO:0005524">
    <property type="term" value="F:ATP binding"/>
    <property type="evidence" value="ECO:0007669"/>
    <property type="project" value="UniProtKB-UniRule"/>
</dbReference>
<feature type="domain" description="TRNA-binding" evidence="17">
    <location>
        <begin position="40"/>
        <end position="154"/>
    </location>
</feature>
<dbReference type="InterPro" id="IPR005147">
    <property type="entry name" value="tRNA_synthase_B5-dom"/>
</dbReference>
<dbReference type="InterPro" id="IPR045864">
    <property type="entry name" value="aa-tRNA-synth_II/BPL/LPL"/>
</dbReference>
<dbReference type="GO" id="GO:0006432">
    <property type="term" value="P:phenylalanyl-tRNA aminoacylation"/>
    <property type="evidence" value="ECO:0007669"/>
    <property type="project" value="UniProtKB-UniRule"/>
</dbReference>
<evidence type="ECO:0000256" key="3">
    <source>
        <dbReference type="ARBA" id="ARBA00011209"/>
    </source>
</evidence>
<dbReference type="GO" id="GO:0000049">
    <property type="term" value="F:tRNA binding"/>
    <property type="evidence" value="ECO:0007669"/>
    <property type="project" value="UniProtKB-UniRule"/>
</dbReference>
<dbReference type="InterPro" id="IPR002547">
    <property type="entry name" value="tRNA-bd_dom"/>
</dbReference>
<feature type="domain" description="FDX-ACB" evidence="18">
    <location>
        <begin position="704"/>
        <end position="797"/>
    </location>
</feature>
<dbReference type="FunFam" id="3.30.56.10:FF:000002">
    <property type="entry name" value="Phenylalanine--tRNA ligase beta subunit"/>
    <property type="match status" value="1"/>
</dbReference>
<dbReference type="KEGG" id="gfe:Gferi_04060"/>
<evidence type="ECO:0000256" key="13">
    <source>
        <dbReference type="ARBA" id="ARBA00023146"/>
    </source>
</evidence>
<reference evidence="20 21" key="1">
    <citation type="submission" date="2016-09" db="EMBL/GenBank/DDBJ databases">
        <title>Genomic analysis reveals versatility of anaerobic energy metabolism of Geosporobacter ferrireducens IRF9 of phylum Firmicutes.</title>
        <authorList>
            <person name="Kim S.-J."/>
        </authorList>
    </citation>
    <scope>NUCLEOTIDE SEQUENCE [LARGE SCALE GENOMIC DNA]</scope>
    <source>
        <strain evidence="20 21">IRF9</strain>
    </source>
</reference>
<dbReference type="GO" id="GO:0004826">
    <property type="term" value="F:phenylalanine-tRNA ligase activity"/>
    <property type="evidence" value="ECO:0007669"/>
    <property type="project" value="UniProtKB-UniRule"/>
</dbReference>
<dbReference type="FunFam" id="2.40.50.140:FF:000045">
    <property type="entry name" value="Phenylalanine--tRNA ligase beta subunit"/>
    <property type="match status" value="1"/>
</dbReference>
<evidence type="ECO:0000256" key="7">
    <source>
        <dbReference type="ARBA" id="ARBA00022723"/>
    </source>
</evidence>
<dbReference type="SUPFAM" id="SSF46955">
    <property type="entry name" value="Putative DNA-binding domain"/>
    <property type="match status" value="1"/>
</dbReference>
<evidence type="ECO:0000256" key="12">
    <source>
        <dbReference type="ARBA" id="ARBA00022917"/>
    </source>
</evidence>
<keyword evidence="5 16" id="KW-0820">tRNA-binding</keyword>
<comment type="cofactor">
    <cofactor evidence="15">
        <name>Mg(2+)</name>
        <dbReference type="ChEBI" id="CHEBI:18420"/>
    </cofactor>
    <text evidence="15">Binds 2 magnesium ions per tetramer.</text>
</comment>
<organism evidence="20 21">
    <name type="scientific">Geosporobacter ferrireducens</name>
    <dbReference type="NCBI Taxonomy" id="1424294"/>
    <lineage>
        <taxon>Bacteria</taxon>
        <taxon>Bacillati</taxon>
        <taxon>Bacillota</taxon>
        <taxon>Clostridia</taxon>
        <taxon>Peptostreptococcales</taxon>
        <taxon>Thermotaleaceae</taxon>
        <taxon>Geosporobacter</taxon>
    </lineage>
</organism>
<evidence type="ECO:0000313" key="21">
    <source>
        <dbReference type="Proteomes" id="UP000095743"/>
    </source>
</evidence>
<sequence length="798" mass="89553">MFVPVKWLREYVNIEDLDINTLSDKLVMSGSKVEAVEHLGEEIQKVVVGKILEMNPHPNADKLLVTKVDVGTEVIQIVTGANNIKVGDYIPIVMAGGELPGGVKIKKGKLRGEESNGMMCSAKELGIADKVIPQYQKEGIFILDQAYPLGEDIKKVLGFEGQVIEFEITPNRPDCLSILGIARETAATFNRQIQYPDVKIKEEYGNIAEYASIEVRNPELCGRYVGRVATDLVIQPSPVWLQQRLMEAGVRPINNIVDITNYVMLEMGQPLHAFDLDQLEDHKIIVRNAAEGEVFKTLDGVQRNLDENMLMIADGKRSVGLAGVMGGENSEVTEQTKRILIESAYFNADNIRATSKKLGLRTEASARFEKGIDPNGCRLAADRVCQLIEFLGAGKIVQGTIDIYPEPVEKKVIEVRPHRINNLLGISLSPEEIQDILKRLGLEVAIESNIMKVTVPTYRADLLKEIDIVEEVARIYGYDEIPNTAPKGNTQGAKTNGQIIEDYSKDILNGLGLNEITTYSFVSPRSFDMIRIAEDSFMRNVVKLINPLGEENSIMRTTLIANMLEVLARNYNRKVESAKAFELGRIFIPYSVPVNRLPVEKKVLTLGMYGKGTDFYTLKGTIEELLVKLGVGKCQYTPEKNHPSFHPGRCANIQYGEHILGVLGEVHPDVTENYDIDERTYVAELDFNILLQITRLDRLYKPLPKYPAITRDMALVLEDRIYVKEIEDIIWNNGGTILESVKLFDVYKGKQIQEGYKSVAYSLTYRAADRTLVDEEVAQIHDRIVRTLEEKLNAQLRK</sequence>
<accession>A0A1D8GD14</accession>
<feature type="binding site" evidence="15">
    <location>
        <position position="467"/>
    </location>
    <ligand>
        <name>Mg(2+)</name>
        <dbReference type="ChEBI" id="CHEBI:18420"/>
        <note>shared with alpha subunit</note>
    </ligand>
</feature>
<keyword evidence="8 15" id="KW-0547">Nucleotide-binding</keyword>
<keyword evidence="7 15" id="KW-0479">Metal-binding</keyword>
<comment type="catalytic activity">
    <reaction evidence="14 15">
        <text>tRNA(Phe) + L-phenylalanine + ATP = L-phenylalanyl-tRNA(Phe) + AMP + diphosphate + H(+)</text>
        <dbReference type="Rhea" id="RHEA:19413"/>
        <dbReference type="Rhea" id="RHEA-COMP:9668"/>
        <dbReference type="Rhea" id="RHEA-COMP:9699"/>
        <dbReference type="ChEBI" id="CHEBI:15378"/>
        <dbReference type="ChEBI" id="CHEBI:30616"/>
        <dbReference type="ChEBI" id="CHEBI:33019"/>
        <dbReference type="ChEBI" id="CHEBI:58095"/>
        <dbReference type="ChEBI" id="CHEBI:78442"/>
        <dbReference type="ChEBI" id="CHEBI:78531"/>
        <dbReference type="ChEBI" id="CHEBI:456215"/>
        <dbReference type="EC" id="6.1.1.20"/>
    </reaction>
</comment>
<dbReference type="Gene3D" id="2.40.50.140">
    <property type="entry name" value="Nucleic acid-binding proteins"/>
    <property type="match status" value="1"/>
</dbReference>
<keyword evidence="21" id="KW-1185">Reference proteome</keyword>
<dbReference type="PANTHER" id="PTHR10947">
    <property type="entry name" value="PHENYLALANYL-TRNA SYNTHETASE BETA CHAIN AND LEUCINE-RICH REPEAT-CONTAINING PROTEIN 47"/>
    <property type="match status" value="1"/>
</dbReference>
<dbReference type="EC" id="6.1.1.20" evidence="15"/>
<dbReference type="InterPro" id="IPR045060">
    <property type="entry name" value="Phe-tRNA-ligase_IIc_bsu"/>
</dbReference>
<evidence type="ECO:0000259" key="17">
    <source>
        <dbReference type="PROSITE" id="PS50886"/>
    </source>
</evidence>
<evidence type="ECO:0000256" key="14">
    <source>
        <dbReference type="ARBA" id="ARBA00049255"/>
    </source>
</evidence>
<evidence type="ECO:0000259" key="19">
    <source>
        <dbReference type="PROSITE" id="PS51483"/>
    </source>
</evidence>
<dbReference type="Pfam" id="PF03484">
    <property type="entry name" value="B5"/>
    <property type="match status" value="1"/>
</dbReference>
<dbReference type="GO" id="GO:0140096">
    <property type="term" value="F:catalytic activity, acting on a protein"/>
    <property type="evidence" value="ECO:0007669"/>
    <property type="project" value="UniProtKB-ARBA"/>
</dbReference>
<dbReference type="InterPro" id="IPR005121">
    <property type="entry name" value="Fdx_antiC-bd"/>
</dbReference>
<feature type="domain" description="B5" evidence="19">
    <location>
        <begin position="408"/>
        <end position="483"/>
    </location>
</feature>
<dbReference type="FunFam" id="3.30.70.380:FF:000001">
    <property type="entry name" value="Phenylalanine--tRNA ligase beta subunit"/>
    <property type="match status" value="1"/>
</dbReference>
<dbReference type="SMART" id="SM00896">
    <property type="entry name" value="FDX-ACB"/>
    <property type="match status" value="1"/>
</dbReference>
<keyword evidence="12 15" id="KW-0648">Protein biosynthesis</keyword>
<dbReference type="FunFam" id="3.50.40.10:FF:000001">
    <property type="entry name" value="Phenylalanine--tRNA ligase beta subunit"/>
    <property type="match status" value="1"/>
</dbReference>
<evidence type="ECO:0000256" key="6">
    <source>
        <dbReference type="ARBA" id="ARBA00022598"/>
    </source>
</evidence>
<dbReference type="SMART" id="SM00874">
    <property type="entry name" value="B5"/>
    <property type="match status" value="1"/>
</dbReference>
<dbReference type="InterPro" id="IPR041616">
    <property type="entry name" value="PheRS_beta_core"/>
</dbReference>
<dbReference type="AlphaFoldDB" id="A0A1D8GD14"/>
<evidence type="ECO:0000256" key="8">
    <source>
        <dbReference type="ARBA" id="ARBA00022741"/>
    </source>
</evidence>
<dbReference type="InterPro" id="IPR012340">
    <property type="entry name" value="NA-bd_OB-fold"/>
</dbReference>
<evidence type="ECO:0000256" key="16">
    <source>
        <dbReference type="PROSITE-ProRule" id="PRU00209"/>
    </source>
</evidence>
<dbReference type="CDD" id="cd02796">
    <property type="entry name" value="tRNA_bind_bactPheRS"/>
    <property type="match status" value="1"/>
</dbReference>
<comment type="subunit">
    <text evidence="3 15">Tetramer of two alpha and two beta subunits.</text>
</comment>
<evidence type="ECO:0000256" key="2">
    <source>
        <dbReference type="ARBA" id="ARBA00008653"/>
    </source>
</evidence>
<evidence type="ECO:0000313" key="20">
    <source>
        <dbReference type="EMBL" id="AOT68807.1"/>
    </source>
</evidence>
<dbReference type="Gene3D" id="3.50.40.10">
    <property type="entry name" value="Phenylalanyl-trna Synthetase, Chain B, domain 3"/>
    <property type="match status" value="1"/>
</dbReference>
<dbReference type="NCBIfam" id="NF045760">
    <property type="entry name" value="YtpR"/>
    <property type="match status" value="1"/>
</dbReference>
<dbReference type="SUPFAM" id="SSF50249">
    <property type="entry name" value="Nucleic acid-binding proteins"/>
    <property type="match status" value="1"/>
</dbReference>
<dbReference type="RefSeq" id="WP_069974374.1">
    <property type="nucleotide sequence ID" value="NZ_CP017269.1"/>
</dbReference>
<gene>
    <name evidence="15" type="primary">pheT</name>
    <name evidence="20" type="ORF">Gferi_04060</name>
</gene>
<dbReference type="PROSITE" id="PS51483">
    <property type="entry name" value="B5"/>
    <property type="match status" value="1"/>
</dbReference>
<keyword evidence="4 15" id="KW-0963">Cytoplasm</keyword>
<dbReference type="PANTHER" id="PTHR10947:SF0">
    <property type="entry name" value="PHENYLALANINE--TRNA LIGASE BETA SUBUNIT"/>
    <property type="match status" value="1"/>
</dbReference>
<dbReference type="Gene3D" id="3.30.930.10">
    <property type="entry name" value="Bira Bifunctional Protein, Domain 2"/>
    <property type="match status" value="1"/>
</dbReference>
<keyword evidence="13 15" id="KW-0030">Aminoacyl-tRNA synthetase</keyword>
<dbReference type="InterPro" id="IPR033714">
    <property type="entry name" value="tRNA_bind_bactPheRS"/>
</dbReference>
<dbReference type="InterPro" id="IPR005146">
    <property type="entry name" value="B3/B4_tRNA-bd"/>
</dbReference>
<dbReference type="PROSITE" id="PS51447">
    <property type="entry name" value="FDX_ACB"/>
    <property type="match status" value="1"/>
</dbReference>
<dbReference type="GO" id="GO:0000287">
    <property type="term" value="F:magnesium ion binding"/>
    <property type="evidence" value="ECO:0007669"/>
    <property type="project" value="UniProtKB-UniRule"/>
</dbReference>
<dbReference type="InterPro" id="IPR004532">
    <property type="entry name" value="Phe-tRNA-ligase_IIc_bsu_bact"/>
</dbReference>
<dbReference type="Pfam" id="PF01588">
    <property type="entry name" value="tRNA_bind"/>
    <property type="match status" value="1"/>
</dbReference>
<dbReference type="InterPro" id="IPR020825">
    <property type="entry name" value="Phe-tRNA_synthase-like_B3/B4"/>
</dbReference>
<dbReference type="Proteomes" id="UP000095743">
    <property type="component" value="Chromosome"/>
</dbReference>
<evidence type="ECO:0000256" key="4">
    <source>
        <dbReference type="ARBA" id="ARBA00022490"/>
    </source>
</evidence>
<dbReference type="Pfam" id="PF17759">
    <property type="entry name" value="tRNA_synthFbeta"/>
    <property type="match status" value="1"/>
</dbReference>
<dbReference type="InterPro" id="IPR009061">
    <property type="entry name" value="DNA-bd_dom_put_sf"/>
</dbReference>
<dbReference type="Pfam" id="PF03483">
    <property type="entry name" value="B3_4"/>
    <property type="match status" value="1"/>
</dbReference>
<comment type="similarity">
    <text evidence="2 15">Belongs to the phenylalanyl-tRNA synthetase beta subunit family. Type 1 subfamily.</text>
</comment>
<dbReference type="Gene3D" id="3.30.56.10">
    <property type="match status" value="2"/>
</dbReference>
<dbReference type="CDD" id="cd00769">
    <property type="entry name" value="PheRS_beta_core"/>
    <property type="match status" value="1"/>
</dbReference>
<dbReference type="SUPFAM" id="SSF54991">
    <property type="entry name" value="Anticodon-binding domain of PheRS"/>
    <property type="match status" value="1"/>
</dbReference>
<dbReference type="Gene3D" id="3.30.70.380">
    <property type="entry name" value="Ferrodoxin-fold anticodon-binding domain"/>
    <property type="match status" value="1"/>
</dbReference>
<dbReference type="GO" id="GO:0009328">
    <property type="term" value="C:phenylalanine-tRNA ligase complex"/>
    <property type="evidence" value="ECO:0007669"/>
    <property type="project" value="TreeGrafter"/>
</dbReference>
<dbReference type="SUPFAM" id="SSF56037">
    <property type="entry name" value="PheT/TilS domain"/>
    <property type="match status" value="1"/>
</dbReference>
<evidence type="ECO:0000256" key="15">
    <source>
        <dbReference type="HAMAP-Rule" id="MF_00283"/>
    </source>
</evidence>
<dbReference type="PROSITE" id="PS50886">
    <property type="entry name" value="TRBD"/>
    <property type="match status" value="1"/>
</dbReference>
<keyword evidence="9 15" id="KW-0067">ATP-binding</keyword>
<feature type="binding site" evidence="15">
    <location>
        <position position="470"/>
    </location>
    <ligand>
        <name>Mg(2+)</name>
        <dbReference type="ChEBI" id="CHEBI:18420"/>
        <note>shared with alpha subunit</note>
    </ligand>
</feature>
<dbReference type="EMBL" id="CP017269">
    <property type="protein sequence ID" value="AOT68807.1"/>
    <property type="molecule type" value="Genomic_DNA"/>
</dbReference>
<keyword evidence="11 16" id="KW-0694">RNA-binding</keyword>
<evidence type="ECO:0000259" key="18">
    <source>
        <dbReference type="PROSITE" id="PS51447"/>
    </source>
</evidence>
<evidence type="ECO:0000256" key="10">
    <source>
        <dbReference type="ARBA" id="ARBA00022842"/>
    </source>
</evidence>
<feature type="binding site" evidence="15">
    <location>
        <position position="471"/>
    </location>
    <ligand>
        <name>Mg(2+)</name>
        <dbReference type="ChEBI" id="CHEBI:18420"/>
        <note>shared with alpha subunit</note>
    </ligand>
</feature>
<dbReference type="InterPro" id="IPR036690">
    <property type="entry name" value="Fdx_antiC-bd_sf"/>
</dbReference>
<comment type="subcellular location">
    <subcellularLocation>
        <location evidence="1 15">Cytoplasm</location>
    </subcellularLocation>
</comment>